<keyword evidence="3" id="KW-1185">Reference proteome</keyword>
<evidence type="ECO:0000313" key="3">
    <source>
        <dbReference type="Proteomes" id="UP000265614"/>
    </source>
</evidence>
<sequence>MTTPSEPTRPTFDDVEDMEPQDDARPDRIYTGHAGVPERLDDDALNEATEQERVDAGIADYAPSQVPNAQDDLPDGTPDMPAVDQTEIYQEELAEAQRVAREQGS</sequence>
<comment type="caution">
    <text evidence="2">The sequence shown here is derived from an EMBL/GenBank/DDBJ whole genome shotgun (WGS) entry which is preliminary data.</text>
</comment>
<feature type="region of interest" description="Disordered" evidence="1">
    <location>
        <begin position="1"/>
        <end position="82"/>
    </location>
</feature>
<protein>
    <recommendedName>
        <fullName evidence="4">DUF5709 domain-containing protein</fullName>
    </recommendedName>
</protein>
<evidence type="ECO:0000256" key="1">
    <source>
        <dbReference type="SAM" id="MobiDB-lite"/>
    </source>
</evidence>
<gene>
    <name evidence="2" type="ORF">D5H78_07740</name>
</gene>
<dbReference type="EMBL" id="QZEZ01000002">
    <property type="protein sequence ID" value="RJK97094.1"/>
    <property type="molecule type" value="Genomic_DNA"/>
</dbReference>
<dbReference type="AlphaFoldDB" id="A0A3A3Z308"/>
<organism evidence="2 3">
    <name type="scientific">Vallicoccus soli</name>
    <dbReference type="NCBI Taxonomy" id="2339232"/>
    <lineage>
        <taxon>Bacteria</taxon>
        <taxon>Bacillati</taxon>
        <taxon>Actinomycetota</taxon>
        <taxon>Actinomycetes</taxon>
        <taxon>Motilibacterales</taxon>
        <taxon>Vallicoccaceae</taxon>
        <taxon>Vallicoccus</taxon>
    </lineage>
</organism>
<reference evidence="2 3" key="1">
    <citation type="submission" date="2018-09" db="EMBL/GenBank/DDBJ databases">
        <title>YIM 75000 draft genome.</title>
        <authorList>
            <person name="Tang S."/>
            <person name="Feng Y."/>
        </authorList>
    </citation>
    <scope>NUCLEOTIDE SEQUENCE [LARGE SCALE GENOMIC DNA]</scope>
    <source>
        <strain evidence="2 3">YIM 75000</strain>
    </source>
</reference>
<dbReference type="RefSeq" id="WP_119949811.1">
    <property type="nucleotide sequence ID" value="NZ_QZEZ01000002.1"/>
</dbReference>
<name>A0A3A3Z308_9ACTN</name>
<evidence type="ECO:0000313" key="2">
    <source>
        <dbReference type="EMBL" id="RJK97094.1"/>
    </source>
</evidence>
<dbReference type="OrthoDB" id="4881415at2"/>
<evidence type="ECO:0008006" key="4">
    <source>
        <dbReference type="Google" id="ProtNLM"/>
    </source>
</evidence>
<dbReference type="Proteomes" id="UP000265614">
    <property type="component" value="Unassembled WGS sequence"/>
</dbReference>
<proteinExistence type="predicted"/>
<accession>A0A3A3Z308</accession>